<proteinExistence type="inferred from homology"/>
<dbReference type="Pfam" id="PF00314">
    <property type="entry name" value="Thaumatin"/>
    <property type="match status" value="1"/>
</dbReference>
<dbReference type="SUPFAM" id="SSF49870">
    <property type="entry name" value="Osmotin, thaumatin-like protein"/>
    <property type="match status" value="1"/>
</dbReference>
<dbReference type="AlphaFoldDB" id="A0AAN8WCT2"/>
<feature type="disulfide bond" evidence="3">
    <location>
        <begin position="158"/>
        <end position="173"/>
    </location>
</feature>
<keyword evidence="4" id="KW-1133">Transmembrane helix</keyword>
<evidence type="ECO:0000256" key="4">
    <source>
        <dbReference type="SAM" id="Phobius"/>
    </source>
</evidence>
<feature type="disulfide bond" evidence="3">
    <location>
        <begin position="81"/>
        <end position="90"/>
    </location>
</feature>
<dbReference type="InterPro" id="IPR001938">
    <property type="entry name" value="Thaumatin"/>
</dbReference>
<comment type="caution">
    <text evidence="6">The sequence shown here is derived from an EMBL/GenBank/DDBJ whole genome shotgun (WGS) entry which is preliminary data.</text>
</comment>
<dbReference type="CDD" id="cd09218">
    <property type="entry name" value="TLP-PA"/>
    <property type="match status" value="1"/>
</dbReference>
<feature type="disulfide bond" evidence="3">
    <location>
        <begin position="95"/>
        <end position="101"/>
    </location>
</feature>
<name>A0AAN8WCT2_9MAGN</name>
<evidence type="ECO:0000256" key="5">
    <source>
        <dbReference type="SAM" id="SignalP"/>
    </source>
</evidence>
<evidence type="ECO:0000313" key="7">
    <source>
        <dbReference type="Proteomes" id="UP001370490"/>
    </source>
</evidence>
<dbReference type="Gene3D" id="2.60.110.10">
    <property type="entry name" value="Thaumatin"/>
    <property type="match status" value="1"/>
</dbReference>
<organism evidence="6 7">
    <name type="scientific">Dillenia turbinata</name>
    <dbReference type="NCBI Taxonomy" id="194707"/>
    <lineage>
        <taxon>Eukaryota</taxon>
        <taxon>Viridiplantae</taxon>
        <taxon>Streptophyta</taxon>
        <taxon>Embryophyta</taxon>
        <taxon>Tracheophyta</taxon>
        <taxon>Spermatophyta</taxon>
        <taxon>Magnoliopsida</taxon>
        <taxon>eudicotyledons</taxon>
        <taxon>Gunneridae</taxon>
        <taxon>Pentapetalae</taxon>
        <taxon>Dilleniales</taxon>
        <taxon>Dilleniaceae</taxon>
        <taxon>Dillenia</taxon>
    </lineage>
</organism>
<keyword evidence="5" id="KW-0732">Signal</keyword>
<keyword evidence="7" id="KW-1185">Reference proteome</keyword>
<keyword evidence="4" id="KW-0812">Transmembrane</keyword>
<feature type="disulfide bond" evidence="3">
    <location>
        <begin position="145"/>
        <end position="227"/>
    </location>
</feature>
<feature type="disulfide bond" evidence="3">
    <location>
        <begin position="150"/>
        <end position="210"/>
    </location>
</feature>
<feature type="transmembrane region" description="Helical" evidence="4">
    <location>
        <begin position="260"/>
        <end position="278"/>
    </location>
</feature>
<dbReference type="InterPro" id="IPR037176">
    <property type="entry name" value="Osmotin/thaumatin-like_sf"/>
</dbReference>
<gene>
    <name evidence="6" type="ORF">RJ641_013125</name>
</gene>
<comment type="similarity">
    <text evidence="1">Belongs to the thaumatin family.</text>
</comment>
<dbReference type="FunFam" id="2.60.110.10:FF:000002">
    <property type="entry name" value="Thaumatin-like protein 1a"/>
    <property type="match status" value="1"/>
</dbReference>
<keyword evidence="2 3" id="KW-1015">Disulfide bond</keyword>
<sequence>MYPQYFNCLLTILFMIFVSGPRQTKCTRTFTIVNSCKETVWPGITPGESFNGSGFALKSGQSAVFTAPDGWSGRIWGRTGCKFDNSNGTCQTGNCGTSLKCTGPGDPPATIAEFTLGNLDFYDVSLVDGFNLQMTVTPIKGKGNCSVVGCDGDMRQSCPSELAFKVDGKTVACKSACEAFNTDEYCCRGMYGNPVTCHATNYSRSFKQLCPAAYSYAFDDPTSIFTCASAEYIVTFCASRNQTVCSYHNNNLVCSGSSSVNFSIILWCVTMVALALIFKAPSNLKV</sequence>
<reference evidence="6 7" key="1">
    <citation type="submission" date="2023-12" db="EMBL/GenBank/DDBJ databases">
        <title>A high-quality genome assembly for Dillenia turbinata (Dilleniales).</title>
        <authorList>
            <person name="Chanderbali A."/>
        </authorList>
    </citation>
    <scope>NUCLEOTIDE SEQUENCE [LARGE SCALE GENOMIC DNA]</scope>
    <source>
        <strain evidence="6">LSX21</strain>
        <tissue evidence="6">Leaf</tissue>
    </source>
</reference>
<evidence type="ECO:0000256" key="2">
    <source>
        <dbReference type="ARBA" id="ARBA00023157"/>
    </source>
</evidence>
<evidence type="ECO:0000313" key="6">
    <source>
        <dbReference type="EMBL" id="KAK6945581.1"/>
    </source>
</evidence>
<dbReference type="EMBL" id="JBAMMX010000002">
    <property type="protein sequence ID" value="KAK6945581.1"/>
    <property type="molecule type" value="Genomic_DNA"/>
</dbReference>
<dbReference type="PIRSF" id="PIRSF002703">
    <property type="entry name" value="Thaumatin"/>
    <property type="match status" value="1"/>
</dbReference>
<dbReference type="PRINTS" id="PR00347">
    <property type="entry name" value="THAUMATIN"/>
</dbReference>
<feature type="chain" id="PRO_5042968292" evidence="5">
    <location>
        <begin position="27"/>
        <end position="286"/>
    </location>
</feature>
<feature type="signal peptide" evidence="5">
    <location>
        <begin position="1"/>
        <end position="26"/>
    </location>
</feature>
<keyword evidence="4" id="KW-0472">Membrane</keyword>
<accession>A0AAN8WCT2</accession>
<dbReference type="SMART" id="SM00205">
    <property type="entry name" value="THN"/>
    <property type="match status" value="1"/>
</dbReference>
<dbReference type="PANTHER" id="PTHR31048">
    <property type="entry name" value="OS03G0233200 PROTEIN"/>
    <property type="match status" value="1"/>
</dbReference>
<feature type="disulfide bond" evidence="3">
    <location>
        <begin position="177"/>
        <end position="186"/>
    </location>
</feature>
<feature type="disulfide bond" evidence="3">
    <location>
        <begin position="36"/>
        <end position="237"/>
    </location>
</feature>
<dbReference type="Proteomes" id="UP001370490">
    <property type="component" value="Unassembled WGS sequence"/>
</dbReference>
<dbReference type="PROSITE" id="PS51367">
    <property type="entry name" value="THAUMATIN_2"/>
    <property type="match status" value="1"/>
</dbReference>
<evidence type="ECO:0000256" key="3">
    <source>
        <dbReference type="PIRSR" id="PIRSR002703-1"/>
    </source>
</evidence>
<feature type="disulfide bond" evidence="3">
    <location>
        <begin position="187"/>
        <end position="197"/>
    </location>
</feature>
<protein>
    <submittedName>
        <fullName evidence="6">Thaumatin family</fullName>
    </submittedName>
</protein>
<evidence type="ECO:0000256" key="1">
    <source>
        <dbReference type="ARBA" id="ARBA00010607"/>
    </source>
</evidence>